<feature type="transmembrane region" description="Helical" evidence="1">
    <location>
        <begin position="7"/>
        <end position="32"/>
    </location>
</feature>
<dbReference type="EMBL" id="CAXLJM020000104">
    <property type="protein sequence ID" value="CAL8134460.1"/>
    <property type="molecule type" value="Genomic_DNA"/>
</dbReference>
<comment type="caution">
    <text evidence="2">The sequence shown here is derived from an EMBL/GenBank/DDBJ whole genome shotgun (WGS) entry which is preliminary data.</text>
</comment>
<keyword evidence="3" id="KW-1185">Reference proteome</keyword>
<organism evidence="2 3">
    <name type="scientific">Orchesella dallaii</name>
    <dbReference type="NCBI Taxonomy" id="48710"/>
    <lineage>
        <taxon>Eukaryota</taxon>
        <taxon>Metazoa</taxon>
        <taxon>Ecdysozoa</taxon>
        <taxon>Arthropoda</taxon>
        <taxon>Hexapoda</taxon>
        <taxon>Collembola</taxon>
        <taxon>Entomobryomorpha</taxon>
        <taxon>Entomobryoidea</taxon>
        <taxon>Orchesellidae</taxon>
        <taxon>Orchesellinae</taxon>
        <taxon>Orchesella</taxon>
    </lineage>
</organism>
<keyword evidence="1" id="KW-0472">Membrane</keyword>
<dbReference type="Proteomes" id="UP001642540">
    <property type="component" value="Unassembled WGS sequence"/>
</dbReference>
<feature type="transmembrane region" description="Helical" evidence="1">
    <location>
        <begin position="89"/>
        <end position="114"/>
    </location>
</feature>
<gene>
    <name evidence="2" type="ORF">ODALV1_LOCUS25535</name>
</gene>
<keyword evidence="1" id="KW-1133">Transmembrane helix</keyword>
<reference evidence="2 3" key="1">
    <citation type="submission" date="2024-08" db="EMBL/GenBank/DDBJ databases">
        <authorList>
            <person name="Cucini C."/>
            <person name="Frati F."/>
        </authorList>
    </citation>
    <scope>NUCLEOTIDE SEQUENCE [LARGE SCALE GENOMIC DNA]</scope>
</reference>
<name>A0ABP1RSA2_9HEXA</name>
<evidence type="ECO:0000313" key="2">
    <source>
        <dbReference type="EMBL" id="CAL8134460.1"/>
    </source>
</evidence>
<sequence length="224" mass="25098">MAVISKAAVTVFNGLIFAFCYILVTTICITSLTPEHVTTLVQRQPNANAFQKVMIRYSVVTQCFGTLDDMTVVRMYRTQQVLNVLINEIYGSILISLHHVAALVVFVGLSLVLIKCPLETLMSSGPMIFLLVAVGSQTPPFMQYWETNLISEVNDASNAFTGKCNRILSRRSMLRKTVMSCRRLTFEAAYPFFTITKHTFLEFVYSGIDLMISILTGVPELFVL</sequence>
<proteinExistence type="predicted"/>
<evidence type="ECO:0000313" key="3">
    <source>
        <dbReference type="Proteomes" id="UP001642540"/>
    </source>
</evidence>
<keyword evidence="1" id="KW-0812">Transmembrane</keyword>
<evidence type="ECO:0000256" key="1">
    <source>
        <dbReference type="SAM" id="Phobius"/>
    </source>
</evidence>
<protein>
    <submittedName>
        <fullName evidence="2">Uncharacterized protein</fullName>
    </submittedName>
</protein>
<accession>A0ABP1RSA2</accession>